<evidence type="ECO:0000313" key="10">
    <source>
        <dbReference type="Proteomes" id="UP000308891"/>
    </source>
</evidence>
<dbReference type="InterPro" id="IPR007036">
    <property type="entry name" value="Aste_AspA_hybrid_dom"/>
</dbReference>
<dbReference type="InterPro" id="IPR050178">
    <property type="entry name" value="AspA/AstE_fam"/>
</dbReference>
<evidence type="ECO:0000256" key="4">
    <source>
        <dbReference type="ARBA" id="ARBA00022833"/>
    </source>
</evidence>
<dbReference type="PANTHER" id="PTHR15162">
    <property type="entry name" value="ASPARTOACYLASE"/>
    <property type="match status" value="1"/>
</dbReference>
<comment type="function">
    <text evidence="5">Transforms N(2)-succinylglutamate into succinate and glutamate.</text>
</comment>
<evidence type="ECO:0000256" key="1">
    <source>
        <dbReference type="ARBA" id="ARBA00022503"/>
    </source>
</evidence>
<feature type="binding site" evidence="5">
    <location>
        <position position="60"/>
    </location>
    <ligand>
        <name>Zn(2+)</name>
        <dbReference type="ChEBI" id="CHEBI:29105"/>
    </ligand>
</feature>
<reference evidence="9 10" key="1">
    <citation type="submission" date="2019-04" db="EMBL/GenBank/DDBJ databases">
        <title>Crenobacter sp. nov.</title>
        <authorList>
            <person name="Shi S."/>
        </authorList>
    </citation>
    <scope>NUCLEOTIDE SEQUENCE [LARGE SCALE GENOMIC DNA]</scope>
    <source>
        <strain evidence="9 10">GY 70310</strain>
    </source>
</reference>
<keyword evidence="10" id="KW-1185">Reference proteome</keyword>
<feature type="domain" description="AstE/AspA barrel-sandwich hybrid" evidence="7">
    <location>
        <begin position="254"/>
        <end position="321"/>
    </location>
</feature>
<feature type="domain" description="Succinylglutamate desuccinylase/Aspartoacylase catalytic" evidence="8">
    <location>
        <begin position="47"/>
        <end position="239"/>
    </location>
</feature>
<comment type="caution">
    <text evidence="9">The sequence shown here is derived from an EMBL/GenBank/DDBJ whole genome shotgun (WGS) entry which is preliminary data.</text>
</comment>
<sequence length="326" mass="34538">MDVSASGFLAAALSAAPLAVSQRGGPLCHELARGVLELSPRGAHAATPAFVVSAGVHGNETAPVEILAAIVDDVLAGRLPLGVRLLAVLGHPDALQSGERYLDYDMNRLFCGRHASQADAREAARAAELEAVVGEFFDTARGPRLHYDLHTAIRGSVYERFAIVPYLGGERPARQRLATLAGAGIEAVLLHSAPAATFSYHTSHHHAAESYTLELGKARAFGQNDLARFAAIDAQLRRLVAGEDARECEIPPCFAAKYDLIKQSEAFRLHLAADVENFTRLAAGSVIAEDGETRYVAADGDERILFPNPGVKPGLRAGIVIGPVSA</sequence>
<dbReference type="OrthoDB" id="5290473at2"/>
<dbReference type="EC" id="3.5.1.96" evidence="5 6"/>
<comment type="similarity">
    <text evidence="5">Belongs to the AspA/AstE family. Succinylglutamate desuccinylase subfamily.</text>
</comment>
<dbReference type="EMBL" id="STGJ01000003">
    <property type="protein sequence ID" value="TIC85388.1"/>
    <property type="molecule type" value="Genomic_DNA"/>
</dbReference>
<evidence type="ECO:0000256" key="2">
    <source>
        <dbReference type="ARBA" id="ARBA00022723"/>
    </source>
</evidence>
<comment type="catalytic activity">
    <reaction evidence="5">
        <text>N-succinyl-L-glutamate + H2O = L-glutamate + succinate</text>
        <dbReference type="Rhea" id="RHEA:15169"/>
        <dbReference type="ChEBI" id="CHEBI:15377"/>
        <dbReference type="ChEBI" id="CHEBI:29985"/>
        <dbReference type="ChEBI" id="CHEBI:30031"/>
        <dbReference type="ChEBI" id="CHEBI:58763"/>
        <dbReference type="EC" id="3.5.1.96"/>
    </reaction>
</comment>
<keyword evidence="3 5" id="KW-0378">Hydrolase</keyword>
<evidence type="ECO:0000259" key="8">
    <source>
        <dbReference type="Pfam" id="PF24827"/>
    </source>
</evidence>
<comment type="cofactor">
    <cofactor evidence="5">
        <name>Zn(2+)</name>
        <dbReference type="ChEBI" id="CHEBI:29105"/>
    </cofactor>
    <text evidence="5">Binds 1 zinc ion per subunit.</text>
</comment>
<evidence type="ECO:0000313" key="9">
    <source>
        <dbReference type="EMBL" id="TIC85388.1"/>
    </source>
</evidence>
<keyword evidence="1 5" id="KW-0056">Arginine metabolism</keyword>
<evidence type="ECO:0000256" key="5">
    <source>
        <dbReference type="HAMAP-Rule" id="MF_00767"/>
    </source>
</evidence>
<dbReference type="Proteomes" id="UP000308891">
    <property type="component" value="Unassembled WGS sequence"/>
</dbReference>
<dbReference type="AlphaFoldDB" id="A0A4T0V1I3"/>
<gene>
    <name evidence="5 9" type="primary">astE</name>
    <name evidence="9" type="ORF">E5K04_04335</name>
</gene>
<keyword evidence="4 5" id="KW-0862">Zinc</keyword>
<dbReference type="Pfam" id="PF04952">
    <property type="entry name" value="AstE_AspA_hybrid"/>
    <property type="match status" value="1"/>
</dbReference>
<dbReference type="GO" id="GO:0019544">
    <property type="term" value="P:L-arginine catabolic process to L-glutamate"/>
    <property type="evidence" value="ECO:0007669"/>
    <property type="project" value="UniProtKB-UniRule"/>
</dbReference>
<evidence type="ECO:0000259" key="7">
    <source>
        <dbReference type="Pfam" id="PF04952"/>
    </source>
</evidence>
<dbReference type="GO" id="GO:0019545">
    <property type="term" value="P:L-arginine catabolic process to succinate"/>
    <property type="evidence" value="ECO:0007669"/>
    <property type="project" value="UniProtKB-UniRule"/>
</dbReference>
<dbReference type="GO" id="GO:0008270">
    <property type="term" value="F:zinc ion binding"/>
    <property type="evidence" value="ECO:0007669"/>
    <property type="project" value="UniProtKB-UniRule"/>
</dbReference>
<dbReference type="NCBIfam" id="TIGR03242">
    <property type="entry name" value="arg_catab_astE"/>
    <property type="match status" value="1"/>
</dbReference>
<dbReference type="InterPro" id="IPR016681">
    <property type="entry name" value="SuccinylGlu_desuccinylase"/>
</dbReference>
<dbReference type="NCBIfam" id="NF003706">
    <property type="entry name" value="PRK05324.1"/>
    <property type="match status" value="1"/>
</dbReference>
<dbReference type="HAMAP" id="MF_00767">
    <property type="entry name" value="Arg_catab_AstE"/>
    <property type="match status" value="1"/>
</dbReference>
<dbReference type="UniPathway" id="UPA00185">
    <property type="reaction ID" value="UER00283"/>
</dbReference>
<evidence type="ECO:0000256" key="3">
    <source>
        <dbReference type="ARBA" id="ARBA00022801"/>
    </source>
</evidence>
<dbReference type="Pfam" id="PF24827">
    <property type="entry name" value="AstE_AspA_cat"/>
    <property type="match status" value="1"/>
</dbReference>
<organism evidence="9 10">
    <name type="scientific">Crenobacter intestini</name>
    <dbReference type="NCBI Taxonomy" id="2563443"/>
    <lineage>
        <taxon>Bacteria</taxon>
        <taxon>Pseudomonadati</taxon>
        <taxon>Pseudomonadota</taxon>
        <taxon>Betaproteobacteria</taxon>
        <taxon>Neisseriales</taxon>
        <taxon>Neisseriaceae</taxon>
        <taxon>Crenobacter</taxon>
    </lineage>
</organism>
<accession>A0A4T0V1I3</accession>
<dbReference type="InterPro" id="IPR055438">
    <property type="entry name" value="AstE_AspA_cat"/>
</dbReference>
<keyword evidence="2 5" id="KW-0479">Metal-binding</keyword>
<dbReference type="PANTHER" id="PTHR15162:SF7">
    <property type="entry name" value="SUCCINYLGLUTAMATE DESUCCINYLASE"/>
    <property type="match status" value="1"/>
</dbReference>
<name>A0A4T0V1I3_9NEIS</name>
<dbReference type="GO" id="GO:0016788">
    <property type="term" value="F:hydrolase activity, acting on ester bonds"/>
    <property type="evidence" value="ECO:0007669"/>
    <property type="project" value="UniProtKB-UniRule"/>
</dbReference>
<dbReference type="GO" id="GO:0009017">
    <property type="term" value="F:succinylglutamate desuccinylase activity"/>
    <property type="evidence" value="ECO:0007669"/>
    <property type="project" value="UniProtKB-UniRule"/>
</dbReference>
<feature type="binding site" evidence="5">
    <location>
        <position position="57"/>
    </location>
    <ligand>
        <name>Zn(2+)</name>
        <dbReference type="ChEBI" id="CHEBI:29105"/>
    </ligand>
</feature>
<evidence type="ECO:0000256" key="6">
    <source>
        <dbReference type="NCBIfam" id="TIGR03242"/>
    </source>
</evidence>
<comment type="pathway">
    <text evidence="5">Amino-acid degradation; L-arginine degradation via AST pathway; L-glutamate and succinate from L-arginine: step 5/5.</text>
</comment>
<feature type="binding site" evidence="5">
    <location>
        <position position="150"/>
    </location>
    <ligand>
        <name>Zn(2+)</name>
        <dbReference type="ChEBI" id="CHEBI:29105"/>
    </ligand>
</feature>
<proteinExistence type="inferred from homology"/>
<dbReference type="SUPFAM" id="SSF53187">
    <property type="entry name" value="Zn-dependent exopeptidases"/>
    <property type="match status" value="1"/>
</dbReference>
<feature type="active site" evidence="5">
    <location>
        <position position="214"/>
    </location>
</feature>
<protein>
    <recommendedName>
        <fullName evidence="5 6">Succinylglutamate desuccinylase</fullName>
        <ecNumber evidence="5 6">3.5.1.96</ecNumber>
    </recommendedName>
</protein>
<dbReference type="Gene3D" id="3.40.630.10">
    <property type="entry name" value="Zn peptidases"/>
    <property type="match status" value="1"/>
</dbReference>